<gene>
    <name evidence="2" type="ORF">ALC60_09495</name>
</gene>
<dbReference type="Pfam" id="PF00665">
    <property type="entry name" value="rve"/>
    <property type="match status" value="1"/>
</dbReference>
<evidence type="ECO:0000313" key="2">
    <source>
        <dbReference type="EMBL" id="KYQ51403.1"/>
    </source>
</evidence>
<dbReference type="AlphaFoldDB" id="A0A151WU75"/>
<keyword evidence="3" id="KW-1185">Reference proteome</keyword>
<dbReference type="GO" id="GO:0003676">
    <property type="term" value="F:nucleic acid binding"/>
    <property type="evidence" value="ECO:0007669"/>
    <property type="project" value="InterPro"/>
</dbReference>
<dbReference type="GO" id="GO:0015074">
    <property type="term" value="P:DNA integration"/>
    <property type="evidence" value="ECO:0007669"/>
    <property type="project" value="InterPro"/>
</dbReference>
<dbReference type="InterPro" id="IPR001584">
    <property type="entry name" value="Integrase_cat-core"/>
</dbReference>
<dbReference type="InterPro" id="IPR050951">
    <property type="entry name" value="Retrovirus_Pol_polyprotein"/>
</dbReference>
<dbReference type="PROSITE" id="PS50994">
    <property type="entry name" value="INTEGRASE"/>
    <property type="match status" value="1"/>
</dbReference>
<evidence type="ECO:0000259" key="1">
    <source>
        <dbReference type="PROSITE" id="PS50994"/>
    </source>
</evidence>
<dbReference type="SUPFAM" id="SSF53098">
    <property type="entry name" value="Ribonuclease H-like"/>
    <property type="match status" value="1"/>
</dbReference>
<protein>
    <submittedName>
        <fullName evidence="2">Pro-Pol polyprotein</fullName>
    </submittedName>
</protein>
<dbReference type="PANTHER" id="PTHR37984">
    <property type="entry name" value="PROTEIN CBG26694"/>
    <property type="match status" value="1"/>
</dbReference>
<accession>A0A151WU75</accession>
<dbReference type="InterPro" id="IPR012337">
    <property type="entry name" value="RNaseH-like_sf"/>
</dbReference>
<dbReference type="Proteomes" id="UP000075809">
    <property type="component" value="Unassembled WGS sequence"/>
</dbReference>
<proteinExistence type="predicted"/>
<dbReference type="STRING" id="64791.A0A151WU75"/>
<organism evidence="2 3">
    <name type="scientific">Mycetomoellerius zeteki</name>
    <dbReference type="NCBI Taxonomy" id="64791"/>
    <lineage>
        <taxon>Eukaryota</taxon>
        <taxon>Metazoa</taxon>
        <taxon>Ecdysozoa</taxon>
        <taxon>Arthropoda</taxon>
        <taxon>Hexapoda</taxon>
        <taxon>Insecta</taxon>
        <taxon>Pterygota</taxon>
        <taxon>Neoptera</taxon>
        <taxon>Endopterygota</taxon>
        <taxon>Hymenoptera</taxon>
        <taxon>Apocrita</taxon>
        <taxon>Aculeata</taxon>
        <taxon>Formicoidea</taxon>
        <taxon>Formicidae</taxon>
        <taxon>Myrmicinae</taxon>
        <taxon>Mycetomoellerius</taxon>
    </lineage>
</organism>
<dbReference type="InterPro" id="IPR036397">
    <property type="entry name" value="RNaseH_sf"/>
</dbReference>
<dbReference type="PANTHER" id="PTHR37984:SF5">
    <property type="entry name" value="PROTEIN NYNRIN-LIKE"/>
    <property type="match status" value="1"/>
</dbReference>
<evidence type="ECO:0000313" key="3">
    <source>
        <dbReference type="Proteomes" id="UP000075809"/>
    </source>
</evidence>
<feature type="domain" description="Integrase catalytic" evidence="1">
    <location>
        <begin position="18"/>
        <end position="143"/>
    </location>
</feature>
<sequence>MTNSSSHTREGDLQLEPLSKDPFKLIHINHFGPFQTTDDGYRHILVIVDSFTRFTWLFPTKSTNTKEVNLHLKRLFDIFWSPYEIVTDRGTAFTSAEFQSFVKDQSIKHRLVAVASPWANGLVERVNRFIKSSLKKLLNVPAD</sequence>
<dbReference type="Gene3D" id="3.30.420.10">
    <property type="entry name" value="Ribonuclease H-like superfamily/Ribonuclease H"/>
    <property type="match status" value="1"/>
</dbReference>
<dbReference type="EMBL" id="KQ982741">
    <property type="protein sequence ID" value="KYQ51403.1"/>
    <property type="molecule type" value="Genomic_DNA"/>
</dbReference>
<name>A0A151WU75_9HYME</name>
<reference evidence="2 3" key="1">
    <citation type="submission" date="2015-09" db="EMBL/GenBank/DDBJ databases">
        <title>Trachymyrmex zeteki WGS genome.</title>
        <authorList>
            <person name="Nygaard S."/>
            <person name="Hu H."/>
            <person name="Boomsma J."/>
            <person name="Zhang G."/>
        </authorList>
    </citation>
    <scope>NUCLEOTIDE SEQUENCE [LARGE SCALE GENOMIC DNA]</scope>
    <source>
        <strain evidence="2">Tzet28-1</strain>
        <tissue evidence="2">Whole body</tissue>
    </source>
</reference>